<keyword evidence="11" id="KW-1185">Reference proteome</keyword>
<dbReference type="InterPro" id="IPR041122">
    <property type="entry name" value="RecJ_OB"/>
</dbReference>
<evidence type="ECO:0000256" key="4">
    <source>
        <dbReference type="ARBA" id="ARBA00022801"/>
    </source>
</evidence>
<dbReference type="InterPro" id="IPR051673">
    <property type="entry name" value="SSDNA_exonuclease_RecJ"/>
</dbReference>
<name>A0ABZ2Y8V2_9FIRM</name>
<keyword evidence="5 10" id="KW-0269">Exonuclease</keyword>
<keyword evidence="6" id="KW-0175">Coiled coil</keyword>
<dbReference type="Pfam" id="PF02272">
    <property type="entry name" value="DHHA1"/>
    <property type="match status" value="1"/>
</dbReference>
<dbReference type="RefSeq" id="WP_341877998.1">
    <property type="nucleotide sequence ID" value="NZ_CP121687.1"/>
</dbReference>
<organism evidence="10 11">
    <name type="scientific">Defluviitalea saccharophila</name>
    <dbReference type="NCBI Taxonomy" id="879970"/>
    <lineage>
        <taxon>Bacteria</taxon>
        <taxon>Bacillati</taxon>
        <taxon>Bacillota</taxon>
        <taxon>Clostridia</taxon>
        <taxon>Lachnospirales</taxon>
        <taxon>Defluviitaleaceae</taxon>
        <taxon>Defluviitalea</taxon>
    </lineage>
</organism>
<evidence type="ECO:0000259" key="8">
    <source>
        <dbReference type="Pfam" id="PF02272"/>
    </source>
</evidence>
<gene>
    <name evidence="10" type="primary">recJ</name>
    <name evidence="10" type="ORF">QBE51_05790</name>
</gene>
<dbReference type="Proteomes" id="UP001486565">
    <property type="component" value="Chromosome"/>
</dbReference>
<evidence type="ECO:0000313" key="10">
    <source>
        <dbReference type="EMBL" id="WZL71034.1"/>
    </source>
</evidence>
<feature type="coiled-coil region" evidence="6">
    <location>
        <begin position="311"/>
        <end position="350"/>
    </location>
</feature>
<dbReference type="EMBL" id="CP121687">
    <property type="protein sequence ID" value="WZL71034.1"/>
    <property type="molecule type" value="Genomic_DNA"/>
</dbReference>
<dbReference type="Pfam" id="PF01368">
    <property type="entry name" value="DHH"/>
    <property type="match status" value="1"/>
</dbReference>
<dbReference type="InterPro" id="IPR038763">
    <property type="entry name" value="DHH_sf"/>
</dbReference>
<reference evidence="10 11" key="1">
    <citation type="submission" date="2023-03" db="EMBL/GenBank/DDBJ databases">
        <title>Novel Species.</title>
        <authorList>
            <person name="Ma S."/>
        </authorList>
    </citation>
    <scope>NUCLEOTIDE SEQUENCE [LARGE SCALE GENOMIC DNA]</scope>
    <source>
        <strain evidence="10 11">LIND6LT2</strain>
    </source>
</reference>
<evidence type="ECO:0000256" key="1">
    <source>
        <dbReference type="ARBA" id="ARBA00005915"/>
    </source>
</evidence>
<dbReference type="InterPro" id="IPR004610">
    <property type="entry name" value="RecJ"/>
</dbReference>
<dbReference type="InterPro" id="IPR003156">
    <property type="entry name" value="DHHA1_dom"/>
</dbReference>
<dbReference type="Gene3D" id="3.10.310.30">
    <property type="match status" value="1"/>
</dbReference>
<evidence type="ECO:0000313" key="11">
    <source>
        <dbReference type="Proteomes" id="UP001486565"/>
    </source>
</evidence>
<keyword evidence="3" id="KW-0540">Nuclease</keyword>
<keyword evidence="4" id="KW-0378">Hydrolase</keyword>
<accession>A0ABZ2Y8V2</accession>
<dbReference type="InterPro" id="IPR001667">
    <property type="entry name" value="DDH_dom"/>
</dbReference>
<dbReference type="NCBIfam" id="TIGR00644">
    <property type="entry name" value="recJ"/>
    <property type="match status" value="1"/>
</dbReference>
<protein>
    <recommendedName>
        <fullName evidence="2">Single-stranded-DNA-specific exonuclease RecJ</fullName>
    </recommendedName>
</protein>
<evidence type="ECO:0000256" key="3">
    <source>
        <dbReference type="ARBA" id="ARBA00022722"/>
    </source>
</evidence>
<evidence type="ECO:0000256" key="5">
    <source>
        <dbReference type="ARBA" id="ARBA00022839"/>
    </source>
</evidence>
<sequence>MIKSKNLWVYRGDIESDSGQTDQLPVSALMAKVLKNRGIKNTDDMMSFLHPDYSRLHNPFLLKDMEKAVDRILEGLAEKRKMTVYGDYDVDGITSTSILFMFLKENGGNIDYYIPDRIEEGYGLNIDAIKKLKDSGTEIIITVDTGIAAVNEAKFAKEIGIDLIITDHHECQSEIPDAYAVIDPKQKECSYPFKLLAGVGVTFKLIHGLAKKLKVEERIWKYIDIVAVGTVADVVSLVDENRVFVKKGFESIPNTWNVGLRALLKVSGYKGGAISTGLIGFGIAPRLNAAGRVGDASRGIELFITQDENMAASIAEELNEENRRRQEMEQTILEEALELIEKELDMKETKVIVIVSEKWHHGVIGIAASRIMEKFYRPAILLSIEDGVAKGSARSVAGFNIFEALCRSSQFLTKFGGHEMAAGLSMPAENIKDFRIFINEYANNIMDDETLIPKIYLDAHIKTEDINLDLASELALMEPYGVGNPQPLFSFEGEIGSIRPVGKDGTHLKISFTNSNKTINGIGFGMGDYSKYLNFGRKISAVIALEINEWNQVIEPQLVIKDLKYTEEDEITYNYYLSLYHLFQHMDIKQKDDFIDLNSKYKLSVEDLFDDRKTILLVHTKANLVKLMKEIKNHQNLFNKKPKVWYTNICGSKSEYDIVVNPIIGQIDFNGYEKVVLYDPLWSHSEYGLLKKKTDILYWVEKNYTIHQDELKILIPNRQDFAVLYRHIKLLESLNVYSAFIDSLLAECNKAADMNVFKILLCMDVFEELGLIRYKFENDIVFFHDISNQKVSLESSKVLQKMIQWSKHLEENQRGK</sequence>
<dbReference type="PANTHER" id="PTHR30255">
    <property type="entry name" value="SINGLE-STRANDED-DNA-SPECIFIC EXONUCLEASE RECJ"/>
    <property type="match status" value="1"/>
</dbReference>
<feature type="domain" description="DDH" evidence="7">
    <location>
        <begin position="81"/>
        <end position="230"/>
    </location>
</feature>
<feature type="domain" description="DHHA1" evidence="8">
    <location>
        <begin position="349"/>
        <end position="443"/>
    </location>
</feature>
<evidence type="ECO:0000256" key="2">
    <source>
        <dbReference type="ARBA" id="ARBA00019841"/>
    </source>
</evidence>
<dbReference type="GO" id="GO:0004527">
    <property type="term" value="F:exonuclease activity"/>
    <property type="evidence" value="ECO:0007669"/>
    <property type="project" value="UniProtKB-KW"/>
</dbReference>
<feature type="domain" description="RecJ OB" evidence="9">
    <location>
        <begin position="457"/>
        <end position="562"/>
    </location>
</feature>
<comment type="similarity">
    <text evidence="1">Belongs to the RecJ family.</text>
</comment>
<dbReference type="PANTHER" id="PTHR30255:SF2">
    <property type="entry name" value="SINGLE-STRANDED-DNA-SPECIFIC EXONUCLEASE RECJ"/>
    <property type="match status" value="1"/>
</dbReference>
<proteinExistence type="inferred from homology"/>
<dbReference type="SUPFAM" id="SSF64182">
    <property type="entry name" value="DHH phosphoesterases"/>
    <property type="match status" value="1"/>
</dbReference>
<dbReference type="Pfam" id="PF17768">
    <property type="entry name" value="RecJ_OB"/>
    <property type="match status" value="1"/>
</dbReference>
<dbReference type="Gene3D" id="3.90.1640.30">
    <property type="match status" value="1"/>
</dbReference>
<evidence type="ECO:0000259" key="7">
    <source>
        <dbReference type="Pfam" id="PF01368"/>
    </source>
</evidence>
<evidence type="ECO:0000256" key="6">
    <source>
        <dbReference type="SAM" id="Coils"/>
    </source>
</evidence>
<evidence type="ECO:0000259" key="9">
    <source>
        <dbReference type="Pfam" id="PF17768"/>
    </source>
</evidence>